<proteinExistence type="predicted"/>
<evidence type="ECO:0000256" key="1">
    <source>
        <dbReference type="SAM" id="MobiDB-lite"/>
    </source>
</evidence>
<reference evidence="2" key="2">
    <citation type="submission" date="2017-10" db="EMBL/GenBank/DDBJ databases">
        <title>Ladona fulva Genome sequencing and assembly.</title>
        <authorList>
            <person name="Murali S."/>
            <person name="Richards S."/>
            <person name="Bandaranaike D."/>
            <person name="Bellair M."/>
            <person name="Blankenburg K."/>
            <person name="Chao H."/>
            <person name="Dinh H."/>
            <person name="Doddapaneni H."/>
            <person name="Dugan-Rocha S."/>
            <person name="Elkadiri S."/>
            <person name="Gnanaolivu R."/>
            <person name="Hernandez B."/>
            <person name="Skinner E."/>
            <person name="Javaid M."/>
            <person name="Lee S."/>
            <person name="Li M."/>
            <person name="Ming W."/>
            <person name="Munidasa M."/>
            <person name="Muniz J."/>
            <person name="Nguyen L."/>
            <person name="Hughes D."/>
            <person name="Osuji N."/>
            <person name="Pu L.-L."/>
            <person name="Puazo M."/>
            <person name="Qu C."/>
            <person name="Quiroz J."/>
            <person name="Raj R."/>
            <person name="Weissenberger G."/>
            <person name="Xin Y."/>
            <person name="Zou X."/>
            <person name="Han Y."/>
            <person name="Worley K."/>
            <person name="Muzny D."/>
            <person name="Gibbs R."/>
        </authorList>
    </citation>
    <scope>NUCLEOTIDE SEQUENCE</scope>
    <source>
        <strain evidence="2">Sampled in the wild</strain>
    </source>
</reference>
<protein>
    <submittedName>
        <fullName evidence="2">Uncharacterized protein</fullName>
    </submittedName>
</protein>
<dbReference type="OrthoDB" id="6775903at2759"/>
<reference evidence="2" key="1">
    <citation type="submission" date="2013-04" db="EMBL/GenBank/DDBJ databases">
        <authorList>
            <person name="Qu J."/>
            <person name="Murali S.C."/>
            <person name="Bandaranaike D."/>
            <person name="Bellair M."/>
            <person name="Blankenburg K."/>
            <person name="Chao H."/>
            <person name="Dinh H."/>
            <person name="Doddapaneni H."/>
            <person name="Downs B."/>
            <person name="Dugan-Rocha S."/>
            <person name="Elkadiri S."/>
            <person name="Gnanaolivu R.D."/>
            <person name="Hernandez B."/>
            <person name="Javaid M."/>
            <person name="Jayaseelan J.C."/>
            <person name="Lee S."/>
            <person name="Li M."/>
            <person name="Ming W."/>
            <person name="Munidasa M."/>
            <person name="Muniz J."/>
            <person name="Nguyen L."/>
            <person name="Ongeri F."/>
            <person name="Osuji N."/>
            <person name="Pu L.-L."/>
            <person name="Puazo M."/>
            <person name="Qu C."/>
            <person name="Quiroz J."/>
            <person name="Raj R."/>
            <person name="Weissenberger G."/>
            <person name="Xin Y."/>
            <person name="Zou X."/>
            <person name="Han Y."/>
            <person name="Richards S."/>
            <person name="Worley K."/>
            <person name="Muzny D."/>
            <person name="Gibbs R."/>
        </authorList>
    </citation>
    <scope>NUCLEOTIDE SEQUENCE</scope>
    <source>
        <strain evidence="2">Sampled in the wild</strain>
    </source>
</reference>
<evidence type="ECO:0000313" key="3">
    <source>
        <dbReference type="Proteomes" id="UP000792457"/>
    </source>
</evidence>
<dbReference type="Proteomes" id="UP000792457">
    <property type="component" value="Unassembled WGS sequence"/>
</dbReference>
<feature type="region of interest" description="Disordered" evidence="1">
    <location>
        <begin position="48"/>
        <end position="138"/>
    </location>
</feature>
<comment type="caution">
    <text evidence="2">The sequence shown here is derived from an EMBL/GenBank/DDBJ whole genome shotgun (WGS) entry which is preliminary data.</text>
</comment>
<name>A0A8K0K8D3_LADFU</name>
<feature type="compositionally biased region" description="Polar residues" evidence="1">
    <location>
        <begin position="110"/>
        <end position="129"/>
    </location>
</feature>
<gene>
    <name evidence="2" type="ORF">J437_LFUL006407</name>
</gene>
<evidence type="ECO:0000313" key="2">
    <source>
        <dbReference type="EMBL" id="KAG8227773.1"/>
    </source>
</evidence>
<accession>A0A8K0K8D3</accession>
<organism evidence="2 3">
    <name type="scientific">Ladona fulva</name>
    <name type="common">Scarce chaser dragonfly</name>
    <name type="synonym">Libellula fulva</name>
    <dbReference type="NCBI Taxonomy" id="123851"/>
    <lineage>
        <taxon>Eukaryota</taxon>
        <taxon>Metazoa</taxon>
        <taxon>Ecdysozoa</taxon>
        <taxon>Arthropoda</taxon>
        <taxon>Hexapoda</taxon>
        <taxon>Insecta</taxon>
        <taxon>Pterygota</taxon>
        <taxon>Palaeoptera</taxon>
        <taxon>Odonata</taxon>
        <taxon>Epiprocta</taxon>
        <taxon>Anisoptera</taxon>
        <taxon>Libelluloidea</taxon>
        <taxon>Libellulidae</taxon>
        <taxon>Ladona</taxon>
    </lineage>
</organism>
<sequence>MDVKDDPLNKLAKMDGERLLHEVKTEPRLHSPCDAASQLAATSSLCTDGQLLSPYPMVPSSGTGSGGGKRPRHDDWLPSPSQASIVDPMSPSSGPGGGLPPGGSSLNGHPYSNTTTLSNGYASPMSSGSYDPYSPNGKLGESASVIDLIYETRHNIFPKNNLLEPSSVGDVKAETGR</sequence>
<dbReference type="AlphaFoldDB" id="A0A8K0K8D3"/>
<dbReference type="EMBL" id="KZ308340">
    <property type="protein sequence ID" value="KAG8227773.1"/>
    <property type="molecule type" value="Genomic_DNA"/>
</dbReference>
<keyword evidence="3" id="KW-1185">Reference proteome</keyword>